<feature type="active site" description="Nucleophile" evidence="5">
    <location>
        <position position="402"/>
    </location>
</feature>
<dbReference type="InterPro" id="IPR054728">
    <property type="entry name" value="RsmB-like_ferredoxin"/>
</dbReference>
<name>A0A221K0P4_9RHOB</name>
<comment type="caution">
    <text evidence="5">Lacks conserved residue(s) required for the propagation of feature annotation.</text>
</comment>
<dbReference type="Gene3D" id="3.40.50.150">
    <property type="entry name" value="Vaccinia Virus protein VP39"/>
    <property type="match status" value="1"/>
</dbReference>
<dbReference type="Proteomes" id="UP000199754">
    <property type="component" value="Chromosome"/>
</dbReference>
<dbReference type="PANTHER" id="PTHR22807">
    <property type="entry name" value="NOP2 YEAST -RELATED NOL1/NOP2/FMU SUN DOMAIN-CONTAINING"/>
    <property type="match status" value="1"/>
</dbReference>
<keyword evidence="1 5" id="KW-0489">Methyltransferase</keyword>
<comment type="similarity">
    <text evidence="5">Belongs to the class I-like SAM-binding methyltransferase superfamily. RsmB/NOP family.</text>
</comment>
<dbReference type="GO" id="GO:0003723">
    <property type="term" value="F:RNA binding"/>
    <property type="evidence" value="ECO:0007669"/>
    <property type="project" value="UniProtKB-UniRule"/>
</dbReference>
<evidence type="ECO:0000256" key="3">
    <source>
        <dbReference type="ARBA" id="ARBA00022691"/>
    </source>
</evidence>
<feature type="binding site" evidence="5">
    <location>
        <position position="309"/>
    </location>
    <ligand>
        <name>S-adenosyl-L-methionine</name>
        <dbReference type="ChEBI" id="CHEBI:59789"/>
    </ligand>
</feature>
<evidence type="ECO:0000313" key="7">
    <source>
        <dbReference type="EMBL" id="ASM72397.1"/>
    </source>
</evidence>
<sequence length="448" mass="48392">MCTMCRLPAKARTTASAKPSDMHRSEDNSGRCVLFASYAPHLIYPIGYIYHDLDHLFSPAVPPVTPGARVAASIEILDDILAGQAAEQALTRWARNSRFAGSKDRAAVRDLVFAALRTWRSDAVLGGGADGRARMIGRLRAEGADIDAHFDSAGHAPAPLAEEEQQAGAVPTETGDRWNLPEWLLPQWQAALGDDAEAAALLAQDRAPITLRVNTRQCSVADVQSALEREQVLTEPNALSPTALTVLSNPRRVRQSQAYTEGWIEMQDAASQAVVDAIPDGVRALDYCAGGGGKALALAARGFTVWAHDIAPGRMADIPDRAERAAVQIRVVAPDQLPAKEKFDVVLCDAPCSGSGAWRRSPEGKWALTQDRLDELNSVQDEILDTAMAHLSANGTLVYVTCSVLTCENEDRIAAFLSRHQGWSCILEKRWPISEAGDGFFTAHLTRG</sequence>
<dbReference type="InterPro" id="IPR049560">
    <property type="entry name" value="MeTrfase_RsmB-F_NOP2_cat"/>
</dbReference>
<dbReference type="Gene3D" id="3.30.70.1170">
    <property type="entry name" value="Sun protein, domain 3"/>
    <property type="match status" value="1"/>
</dbReference>
<keyword evidence="4 5" id="KW-0694">RNA-binding</keyword>
<dbReference type="Pfam" id="PF22458">
    <property type="entry name" value="RsmF-B_ferredox"/>
    <property type="match status" value="1"/>
</dbReference>
<feature type="domain" description="SAM-dependent MTase RsmB/NOP-type" evidence="6">
    <location>
        <begin position="199"/>
        <end position="448"/>
    </location>
</feature>
<evidence type="ECO:0000256" key="2">
    <source>
        <dbReference type="ARBA" id="ARBA00022679"/>
    </source>
</evidence>
<dbReference type="PANTHER" id="PTHR22807:SF53">
    <property type="entry name" value="RIBOSOMAL RNA SMALL SUBUNIT METHYLTRANSFERASE B-RELATED"/>
    <property type="match status" value="1"/>
</dbReference>
<dbReference type="SUPFAM" id="SSF53335">
    <property type="entry name" value="S-adenosyl-L-methionine-dependent methyltransferases"/>
    <property type="match status" value="1"/>
</dbReference>
<dbReference type="PROSITE" id="PS51686">
    <property type="entry name" value="SAM_MT_RSMB_NOP"/>
    <property type="match status" value="1"/>
</dbReference>
<organism evidence="7 8">
    <name type="scientific">Pseudosulfitobacter pseudonitzschiae</name>
    <dbReference type="NCBI Taxonomy" id="1402135"/>
    <lineage>
        <taxon>Bacteria</taxon>
        <taxon>Pseudomonadati</taxon>
        <taxon>Pseudomonadota</taxon>
        <taxon>Alphaproteobacteria</taxon>
        <taxon>Rhodobacterales</taxon>
        <taxon>Roseobacteraceae</taxon>
        <taxon>Pseudosulfitobacter</taxon>
    </lineage>
</organism>
<evidence type="ECO:0000313" key="8">
    <source>
        <dbReference type="Proteomes" id="UP000199754"/>
    </source>
</evidence>
<reference evidence="7 8" key="1">
    <citation type="submission" date="2017-07" db="EMBL/GenBank/DDBJ databases">
        <title>Genome Sequence of Sulfitobacter pseudonitzschiae Strain SMR1 Isolated from a culture of the Diatom Skeletonema marinoi.</title>
        <authorList>
            <person name="Topel M."/>
            <person name="Pinder M.I.M."/>
            <person name="Johansson O.N."/>
            <person name="Kourtchenko O."/>
            <person name="Godhe A."/>
            <person name="Clarke A.K."/>
        </authorList>
    </citation>
    <scope>NUCLEOTIDE SEQUENCE [LARGE SCALE GENOMIC DNA]</scope>
    <source>
        <strain evidence="7 8">SMR1</strain>
    </source>
</reference>
<dbReference type="KEGG" id="spse:SULPSESMR1_01583"/>
<accession>A0A221K0P4</accession>
<dbReference type="PRINTS" id="PR02008">
    <property type="entry name" value="RCMTFAMILY"/>
</dbReference>
<evidence type="ECO:0000256" key="5">
    <source>
        <dbReference type="PROSITE-ProRule" id="PRU01023"/>
    </source>
</evidence>
<evidence type="ECO:0000259" key="6">
    <source>
        <dbReference type="PROSITE" id="PS51686"/>
    </source>
</evidence>
<gene>
    <name evidence="7" type="primary">rsmB</name>
    <name evidence="7" type="ORF">SULPSESMR1_01583</name>
</gene>
<proteinExistence type="inferred from homology"/>
<dbReference type="GO" id="GO:0001510">
    <property type="term" value="P:RNA methylation"/>
    <property type="evidence" value="ECO:0007669"/>
    <property type="project" value="InterPro"/>
</dbReference>
<dbReference type="STRING" id="1402135.SAMN05444149_101870"/>
<dbReference type="EMBL" id="CP022415">
    <property type="protein sequence ID" value="ASM72397.1"/>
    <property type="molecule type" value="Genomic_DNA"/>
</dbReference>
<dbReference type="EC" id="2.1.1.176" evidence="7"/>
<feature type="binding site" evidence="5">
    <location>
        <position position="349"/>
    </location>
    <ligand>
        <name>S-adenosyl-L-methionine</name>
        <dbReference type="ChEBI" id="CHEBI:59789"/>
    </ligand>
</feature>
<dbReference type="AlphaFoldDB" id="A0A221K0P4"/>
<dbReference type="InterPro" id="IPR023267">
    <property type="entry name" value="RCMT"/>
</dbReference>
<dbReference type="CDD" id="cd02440">
    <property type="entry name" value="AdoMet_MTases"/>
    <property type="match status" value="1"/>
</dbReference>
<evidence type="ECO:0000256" key="1">
    <source>
        <dbReference type="ARBA" id="ARBA00022603"/>
    </source>
</evidence>
<keyword evidence="3 5" id="KW-0949">S-adenosyl-L-methionine</keyword>
<protein>
    <submittedName>
        <fullName evidence="7">Ribosomal RNA small subunit methyltransferase B</fullName>
        <ecNumber evidence="7">2.1.1.176</ecNumber>
    </submittedName>
</protein>
<keyword evidence="8" id="KW-1185">Reference proteome</keyword>
<dbReference type="Pfam" id="PF01189">
    <property type="entry name" value="Methyltr_RsmB-F"/>
    <property type="match status" value="1"/>
</dbReference>
<dbReference type="InterPro" id="IPR001678">
    <property type="entry name" value="MeTrfase_RsmB-F_NOP2_dom"/>
</dbReference>
<dbReference type="InterPro" id="IPR029063">
    <property type="entry name" value="SAM-dependent_MTases_sf"/>
</dbReference>
<dbReference type="GO" id="GO:0008173">
    <property type="term" value="F:RNA methyltransferase activity"/>
    <property type="evidence" value="ECO:0007669"/>
    <property type="project" value="InterPro"/>
</dbReference>
<evidence type="ECO:0000256" key="4">
    <source>
        <dbReference type="ARBA" id="ARBA00022884"/>
    </source>
</evidence>
<keyword evidence="2 5" id="KW-0808">Transferase</keyword>